<sequence>MSAQRDPETSPDAETDKNGPEKQQLQTPNVFGHVKKAEKMDLDLHQRLGAKDDDDDEVIIAITDTYMNTIDLSVVYEELSCRIFNIENEKPIAEVGDSRIGNDLRIEIHHEQLQFESIEEDIAWITSIKEDIRKLRLNILQMAIDVQNRSSSSSVINNWNVQAKNTVHRSESLQGAAGFMSLFQQFDDKFKEYAKCNSKEEEVVARKIVQIMERVSNSEMSKFDPKAITMQLMERQIFFQKVQQKLANLLWKVQFVAPPAYGEQMLVSRNAVESAAMIQHVFLELMFQLDLGKTESFMEKLIDGYILALLATGEAHKVREKLSVEAGTTAVNYSGRQISSSKGTSGRGSKDFRFRKRQKDFNSQMQKNIDEADDKEDRV</sequence>
<reference evidence="2 3" key="1">
    <citation type="submission" date="2019-03" db="EMBL/GenBank/DDBJ databases">
        <title>Single cell metagenomics reveals metabolic interactions within the superorganism composed of flagellate Streblomastix strix and complex community of Bacteroidetes bacteria on its surface.</title>
        <authorList>
            <person name="Treitli S.C."/>
            <person name="Kolisko M."/>
            <person name="Husnik F."/>
            <person name="Keeling P."/>
            <person name="Hampl V."/>
        </authorList>
    </citation>
    <scope>NUCLEOTIDE SEQUENCE [LARGE SCALE GENOMIC DNA]</scope>
    <source>
        <strain evidence="2">ST1C</strain>
    </source>
</reference>
<feature type="region of interest" description="Disordered" evidence="1">
    <location>
        <begin position="335"/>
        <end position="379"/>
    </location>
</feature>
<gene>
    <name evidence="2" type="ORF">EZS28_003121</name>
</gene>
<proteinExistence type="predicted"/>
<dbReference type="AlphaFoldDB" id="A0A5J4X1X5"/>
<evidence type="ECO:0000256" key="1">
    <source>
        <dbReference type="SAM" id="MobiDB-lite"/>
    </source>
</evidence>
<comment type="caution">
    <text evidence="2">The sequence shown here is derived from an EMBL/GenBank/DDBJ whole genome shotgun (WGS) entry which is preliminary data.</text>
</comment>
<evidence type="ECO:0000313" key="3">
    <source>
        <dbReference type="Proteomes" id="UP000324800"/>
    </source>
</evidence>
<dbReference type="EMBL" id="SNRW01000405">
    <property type="protein sequence ID" value="KAA6401347.1"/>
    <property type="molecule type" value="Genomic_DNA"/>
</dbReference>
<organism evidence="2 3">
    <name type="scientific">Streblomastix strix</name>
    <dbReference type="NCBI Taxonomy" id="222440"/>
    <lineage>
        <taxon>Eukaryota</taxon>
        <taxon>Metamonada</taxon>
        <taxon>Preaxostyla</taxon>
        <taxon>Oxymonadida</taxon>
        <taxon>Streblomastigidae</taxon>
        <taxon>Streblomastix</taxon>
    </lineage>
</organism>
<feature type="compositionally biased region" description="Basic and acidic residues" evidence="1">
    <location>
        <begin position="1"/>
        <end position="20"/>
    </location>
</feature>
<feature type="region of interest" description="Disordered" evidence="1">
    <location>
        <begin position="1"/>
        <end position="29"/>
    </location>
</feature>
<evidence type="ECO:0000313" key="2">
    <source>
        <dbReference type="EMBL" id="KAA6401347.1"/>
    </source>
</evidence>
<name>A0A5J4X1X5_9EUKA</name>
<dbReference type="Proteomes" id="UP000324800">
    <property type="component" value="Unassembled WGS sequence"/>
</dbReference>
<accession>A0A5J4X1X5</accession>
<protein>
    <submittedName>
        <fullName evidence="2">Uncharacterized protein</fullName>
    </submittedName>
</protein>